<dbReference type="EMBL" id="JACGWL010000013">
    <property type="protein sequence ID" value="KAK4389781.1"/>
    <property type="molecule type" value="Genomic_DNA"/>
</dbReference>
<dbReference type="AlphaFoldDB" id="A0AAE2BLH7"/>
<comment type="caution">
    <text evidence="1">The sequence shown here is derived from an EMBL/GenBank/DDBJ whole genome shotgun (WGS) entry which is preliminary data.</text>
</comment>
<sequence length="163" mass="19082">MNYTRPDTAYVVSRLSRYTHNPNKEHWDALRRLLRYLKGTMNLCLHFNKYLVVLEVFCDANWVADNDEGQEAEWLRNLVGDIPLWGSSVPVSLHGLASCYRDCQELCIQWKKKTYTHQTWCGIDKENYPRDFKSNGTEALGMMKYGDDHIQILRYIAPCVGWS</sequence>
<gene>
    <name evidence="1" type="ORF">Sango_2315100</name>
</gene>
<keyword evidence="2" id="KW-1185">Reference proteome</keyword>
<name>A0AAE2BLH7_9LAMI</name>
<evidence type="ECO:0000313" key="1">
    <source>
        <dbReference type="EMBL" id="KAK4389781.1"/>
    </source>
</evidence>
<dbReference type="PANTHER" id="PTHR11439">
    <property type="entry name" value="GAG-POL-RELATED RETROTRANSPOSON"/>
    <property type="match status" value="1"/>
</dbReference>
<dbReference type="Proteomes" id="UP001289374">
    <property type="component" value="Unassembled WGS sequence"/>
</dbReference>
<evidence type="ECO:0000313" key="2">
    <source>
        <dbReference type="Proteomes" id="UP001289374"/>
    </source>
</evidence>
<organism evidence="1 2">
    <name type="scientific">Sesamum angolense</name>
    <dbReference type="NCBI Taxonomy" id="2727404"/>
    <lineage>
        <taxon>Eukaryota</taxon>
        <taxon>Viridiplantae</taxon>
        <taxon>Streptophyta</taxon>
        <taxon>Embryophyta</taxon>
        <taxon>Tracheophyta</taxon>
        <taxon>Spermatophyta</taxon>
        <taxon>Magnoliopsida</taxon>
        <taxon>eudicotyledons</taxon>
        <taxon>Gunneridae</taxon>
        <taxon>Pentapetalae</taxon>
        <taxon>asterids</taxon>
        <taxon>lamiids</taxon>
        <taxon>Lamiales</taxon>
        <taxon>Pedaliaceae</taxon>
        <taxon>Sesamum</taxon>
    </lineage>
</organism>
<accession>A0AAE2BLH7</accession>
<reference evidence="1" key="2">
    <citation type="journal article" date="2024" name="Plant">
        <title>Genomic evolution and insights into agronomic trait innovations of Sesamum species.</title>
        <authorList>
            <person name="Miao H."/>
            <person name="Wang L."/>
            <person name="Qu L."/>
            <person name="Liu H."/>
            <person name="Sun Y."/>
            <person name="Le M."/>
            <person name="Wang Q."/>
            <person name="Wei S."/>
            <person name="Zheng Y."/>
            <person name="Lin W."/>
            <person name="Duan Y."/>
            <person name="Cao H."/>
            <person name="Xiong S."/>
            <person name="Wang X."/>
            <person name="Wei L."/>
            <person name="Li C."/>
            <person name="Ma Q."/>
            <person name="Ju M."/>
            <person name="Zhao R."/>
            <person name="Li G."/>
            <person name="Mu C."/>
            <person name="Tian Q."/>
            <person name="Mei H."/>
            <person name="Zhang T."/>
            <person name="Gao T."/>
            <person name="Zhang H."/>
        </authorList>
    </citation>
    <scope>NUCLEOTIDE SEQUENCE</scope>
    <source>
        <strain evidence="1">K16</strain>
    </source>
</reference>
<reference evidence="1" key="1">
    <citation type="submission" date="2020-06" db="EMBL/GenBank/DDBJ databases">
        <authorList>
            <person name="Li T."/>
            <person name="Hu X."/>
            <person name="Zhang T."/>
            <person name="Song X."/>
            <person name="Zhang H."/>
            <person name="Dai N."/>
            <person name="Sheng W."/>
            <person name="Hou X."/>
            <person name="Wei L."/>
        </authorList>
    </citation>
    <scope>NUCLEOTIDE SEQUENCE</scope>
    <source>
        <strain evidence="1">K16</strain>
        <tissue evidence="1">Leaf</tissue>
    </source>
</reference>
<protein>
    <submittedName>
        <fullName evidence="1">Retrovirus-related Pol polyprotein from transposon RE2</fullName>
    </submittedName>
</protein>
<proteinExistence type="predicted"/>
<dbReference type="PANTHER" id="PTHR11439:SF440">
    <property type="entry name" value="INTEGRASE CATALYTIC DOMAIN-CONTAINING PROTEIN"/>
    <property type="match status" value="1"/>
</dbReference>